<organism evidence="1 2">
    <name type="scientific">Cutibacterium modestum</name>
    <dbReference type="NCBI Taxonomy" id="2559073"/>
    <lineage>
        <taxon>Bacteria</taxon>
        <taxon>Bacillati</taxon>
        <taxon>Actinomycetota</taxon>
        <taxon>Actinomycetes</taxon>
        <taxon>Propionibacteriales</taxon>
        <taxon>Propionibacteriaceae</taxon>
        <taxon>Cutibacterium</taxon>
    </lineage>
</organism>
<proteinExistence type="predicted"/>
<dbReference type="Proteomes" id="UP000825072">
    <property type="component" value="Chromosome 1"/>
</dbReference>
<gene>
    <name evidence="1" type="ORF">KB1_20860</name>
</gene>
<accession>A0AAD1KRP0</accession>
<dbReference type="EMBL" id="AP024747">
    <property type="protein sequence ID" value="BCY26096.1"/>
    <property type="molecule type" value="Genomic_DNA"/>
</dbReference>
<sequence length="71" mass="8193">MAIDRERVDEGLREDRLTTKLLDAAARAEIFLAYIPNLRVVRSDRRLRALMPQSRPVLDGGAQHRKCVTKY</sequence>
<dbReference type="AlphaFoldDB" id="A0AAD1KRP0"/>
<reference evidence="1" key="1">
    <citation type="submission" date="2021-06" db="EMBL/GenBank/DDBJ databases">
        <title>Genome sequence of Cutibacterium modestum strain KB17-24694.</title>
        <authorList>
            <person name="Dekio I."/>
            <person name="Asahina A."/>
            <person name="Nishida M."/>
        </authorList>
    </citation>
    <scope>NUCLEOTIDE SEQUENCE</scope>
    <source>
        <strain evidence="1">KB17-24694</strain>
    </source>
</reference>
<protein>
    <submittedName>
        <fullName evidence="1">Uncharacterized protein</fullName>
    </submittedName>
</protein>
<evidence type="ECO:0000313" key="2">
    <source>
        <dbReference type="Proteomes" id="UP000825072"/>
    </source>
</evidence>
<name>A0AAD1KRP0_9ACTN</name>
<evidence type="ECO:0000313" key="1">
    <source>
        <dbReference type="EMBL" id="BCY26096.1"/>
    </source>
</evidence>